<evidence type="ECO:0000313" key="1">
    <source>
        <dbReference type="EMBL" id="MCZ6162001.1"/>
    </source>
</evidence>
<evidence type="ECO:0000313" key="2">
    <source>
        <dbReference type="EMBL" id="PKZ28835.1"/>
    </source>
</evidence>
<dbReference type="RefSeq" id="WP_016647382.1">
    <property type="nucleotide sequence ID" value="NZ_BQNW01000001.1"/>
</dbReference>
<dbReference type="Proteomes" id="UP000234639">
    <property type="component" value="Unassembled WGS sequence"/>
</dbReference>
<comment type="caution">
    <text evidence="2">The sequence shown here is derived from an EMBL/GenBank/DDBJ whole genome shotgun (WGS) entry which is preliminary data.</text>
</comment>
<dbReference type="EMBL" id="JAPXGP010000004">
    <property type="protein sequence ID" value="MCZ6162001.1"/>
    <property type="molecule type" value="Genomic_DNA"/>
</dbReference>
<gene>
    <name evidence="2" type="ORF">CYJ41_06940</name>
    <name evidence="1" type="ORF">O6B92_06585</name>
</gene>
<name>A0A2I1N900_9BACT</name>
<evidence type="ECO:0000313" key="3">
    <source>
        <dbReference type="Proteomes" id="UP000234639"/>
    </source>
</evidence>
<reference evidence="1" key="2">
    <citation type="submission" date="2022-12" db="EMBL/GenBank/DDBJ databases">
        <title>Species Delineation and Comparative Genomics within the Campylobacter ureolyticus Complex.</title>
        <authorList>
            <person name="Maki J."/>
            <person name="Howard M."/>
            <person name="Connelly S."/>
            <person name="Hardy D.J."/>
            <person name="Cameron A."/>
        </authorList>
    </citation>
    <scope>NUCLEOTIDE SEQUENCE</scope>
    <source>
        <strain evidence="1">URMC_786</strain>
    </source>
</reference>
<dbReference type="AlphaFoldDB" id="A0A2I1N900"/>
<dbReference type="Proteomes" id="UP001075461">
    <property type="component" value="Unassembled WGS sequence"/>
</dbReference>
<organism evidence="2 3">
    <name type="scientific">Campylobacter ureolyticus</name>
    <dbReference type="NCBI Taxonomy" id="827"/>
    <lineage>
        <taxon>Bacteria</taxon>
        <taxon>Pseudomonadati</taxon>
        <taxon>Campylobacterota</taxon>
        <taxon>Epsilonproteobacteria</taxon>
        <taxon>Campylobacterales</taxon>
        <taxon>Campylobacteraceae</taxon>
        <taxon>Campylobacter</taxon>
    </lineage>
</organism>
<protein>
    <submittedName>
        <fullName evidence="2">Uncharacterized protein</fullName>
    </submittedName>
</protein>
<reference evidence="2 3" key="1">
    <citation type="submission" date="2017-12" db="EMBL/GenBank/DDBJ databases">
        <title>Phylogenetic diversity of female urinary microbiome.</title>
        <authorList>
            <person name="Thomas-White K."/>
            <person name="Wolfe A.J."/>
        </authorList>
    </citation>
    <scope>NUCLEOTIDE SEQUENCE [LARGE SCALE GENOMIC DNA]</scope>
    <source>
        <strain evidence="2 3">UMB0112</strain>
    </source>
</reference>
<proteinExistence type="predicted"/>
<sequence>MKTIEVNLTSKSISRSYKIKVDDEFALVLSKEFAMMSDGNNDLDAKDLLSAFVKKSYEKYMQTKELNKILEELKGKEYEKRF</sequence>
<accession>A0A2I1N900</accession>
<dbReference type="EMBL" id="PKHU01000006">
    <property type="protein sequence ID" value="PKZ28835.1"/>
    <property type="molecule type" value="Genomic_DNA"/>
</dbReference>